<evidence type="ECO:0000313" key="2">
    <source>
        <dbReference type="EMBL" id="MBB6106656.1"/>
    </source>
</evidence>
<feature type="domain" description="Nucleoside phosphorylase" evidence="1">
    <location>
        <begin position="138"/>
        <end position="356"/>
    </location>
</feature>
<evidence type="ECO:0000259" key="1">
    <source>
        <dbReference type="Pfam" id="PF01048"/>
    </source>
</evidence>
<dbReference type="EMBL" id="JACHBW010000029">
    <property type="protein sequence ID" value="MBB6106656.1"/>
    <property type="molecule type" value="Genomic_DNA"/>
</dbReference>
<dbReference type="PANTHER" id="PTHR46832">
    <property type="entry name" value="5'-METHYLTHIOADENOSINE/S-ADENOSYLHOMOCYSTEINE NUCLEOSIDASE"/>
    <property type="match status" value="1"/>
</dbReference>
<keyword evidence="3" id="KW-1185">Reference proteome</keyword>
<gene>
    <name evidence="2" type="ORF">F4827_006532</name>
</gene>
<evidence type="ECO:0000313" key="3">
    <source>
        <dbReference type="Proteomes" id="UP000571554"/>
    </source>
</evidence>
<sequence length="378" mass="41398">MKVMLIEDDEGKAKAITSHLKKKGIPSSDVIRAKNMTDFAGSLGADIGLFIIDFKLPSVDNGIASQNGKAILEAIIKAGKSNSLLLAISSYPNDFPELREFYESRGCILADYSNKKGWQATLDSILIQLKRNVNFDFLVFCALQEERNPYVALLGGRQVTRADIDCLDVSIGTRKGTVVLMPNMGLVNAAVTAALCIDRFKPAVVGMSGICGGFSNRAAMGQLFVSSMAYEYQSGKWTTDGFKHEPYQVPTDPLLLARLRALVNKDNFIDELESGFRGGKRPTEQHKPDLGIFTSGSAVIADKQYLEQIQIIHRKVSALDMEVFAIQRAAELSPARPKCICAKTVVDLCDSEKDDDLHAYGSYISAKFMVKAITDSFS</sequence>
<reference evidence="2 3" key="1">
    <citation type="submission" date="2020-08" db="EMBL/GenBank/DDBJ databases">
        <title>Above-ground endophytic microbial communities from plants in different locations in the United States.</title>
        <authorList>
            <person name="Frank C."/>
        </authorList>
    </citation>
    <scope>NUCLEOTIDE SEQUENCE [LARGE SCALE GENOMIC DNA]</scope>
    <source>
        <strain evidence="2 3">WP4_2_2</strain>
    </source>
</reference>
<protein>
    <submittedName>
        <fullName evidence="2">Nucleoside phosphorylase</fullName>
    </submittedName>
</protein>
<dbReference type="GO" id="GO:0008782">
    <property type="term" value="F:adenosylhomocysteine nucleosidase activity"/>
    <property type="evidence" value="ECO:0007669"/>
    <property type="project" value="TreeGrafter"/>
</dbReference>
<organism evidence="2 3">
    <name type="scientific">Paraburkholderia bannensis</name>
    <dbReference type="NCBI Taxonomy" id="765414"/>
    <lineage>
        <taxon>Bacteria</taxon>
        <taxon>Pseudomonadati</taxon>
        <taxon>Pseudomonadota</taxon>
        <taxon>Betaproteobacteria</taxon>
        <taxon>Burkholderiales</taxon>
        <taxon>Burkholderiaceae</taxon>
        <taxon>Paraburkholderia</taxon>
    </lineage>
</organism>
<dbReference type="GO" id="GO:0019284">
    <property type="term" value="P:L-methionine salvage from S-adenosylmethionine"/>
    <property type="evidence" value="ECO:0007669"/>
    <property type="project" value="TreeGrafter"/>
</dbReference>
<proteinExistence type="predicted"/>
<name>A0A7W9U5H6_9BURK</name>
<dbReference type="InterPro" id="IPR000845">
    <property type="entry name" value="Nucleoside_phosphorylase_d"/>
</dbReference>
<dbReference type="RefSeq" id="WP_183732288.1">
    <property type="nucleotide sequence ID" value="NZ_JACHBW010000029.1"/>
</dbReference>
<dbReference type="SUPFAM" id="SSF53167">
    <property type="entry name" value="Purine and uridine phosphorylases"/>
    <property type="match status" value="1"/>
</dbReference>
<dbReference type="GO" id="GO:0008930">
    <property type="term" value="F:methylthioadenosine nucleosidase activity"/>
    <property type="evidence" value="ECO:0007669"/>
    <property type="project" value="TreeGrafter"/>
</dbReference>
<dbReference type="AlphaFoldDB" id="A0A7W9U5H6"/>
<dbReference type="PANTHER" id="PTHR46832:SF1">
    <property type="entry name" value="5'-METHYLTHIOADENOSINE_S-ADENOSYLHOMOCYSTEINE NUCLEOSIDASE"/>
    <property type="match status" value="1"/>
</dbReference>
<dbReference type="GO" id="GO:0009116">
    <property type="term" value="P:nucleoside metabolic process"/>
    <property type="evidence" value="ECO:0007669"/>
    <property type="project" value="InterPro"/>
</dbReference>
<dbReference type="InterPro" id="IPR035994">
    <property type="entry name" value="Nucleoside_phosphorylase_sf"/>
</dbReference>
<dbReference type="Proteomes" id="UP000571554">
    <property type="component" value="Unassembled WGS sequence"/>
</dbReference>
<dbReference type="Pfam" id="PF01048">
    <property type="entry name" value="PNP_UDP_1"/>
    <property type="match status" value="1"/>
</dbReference>
<dbReference type="Gene3D" id="3.40.50.1580">
    <property type="entry name" value="Nucleoside phosphorylase domain"/>
    <property type="match status" value="1"/>
</dbReference>
<accession>A0A7W9U5H6</accession>
<dbReference type="GO" id="GO:0005829">
    <property type="term" value="C:cytosol"/>
    <property type="evidence" value="ECO:0007669"/>
    <property type="project" value="TreeGrafter"/>
</dbReference>
<comment type="caution">
    <text evidence="2">The sequence shown here is derived from an EMBL/GenBank/DDBJ whole genome shotgun (WGS) entry which is preliminary data.</text>
</comment>